<sequence>MYVYEIAYTLDGECHETFGPGSGVYTCLVGADSKQEAIDKVRMYHLGRRNALPRTPHVARWKGRHESVERGVIADSEIDIK</sequence>
<name>A0A2D3FAL4_9CAUD</name>
<proteinExistence type="predicted"/>
<dbReference type="Proteomes" id="UP000262103">
    <property type="component" value="Segment"/>
</dbReference>
<protein>
    <submittedName>
        <fullName evidence="1">Uncharacterized protein</fullName>
    </submittedName>
</protein>
<reference evidence="1 2" key="1">
    <citation type="journal article" date="2018" name="ISME J.">
        <title>Characterization of ecologically diverse viruses infecting co-occurring strains of cosmopolitan hyperhalophilic Bacteroidetes.</title>
        <authorList>
            <person name="Villamor J."/>
            <person name="Ramos-Barbero M.D."/>
            <person name="Gonzalez-Torres P."/>
            <person name="Gabaldon T."/>
            <person name="Rossello-Mora R."/>
            <person name="Meseguer I."/>
            <person name="Martinez-Garcia M."/>
            <person name="Santos F."/>
            <person name="Anton J."/>
        </authorList>
    </citation>
    <scope>NUCLEOTIDE SEQUENCE [LARGE SCALE GENOMIC DNA]</scope>
    <source>
        <strain evidence="1">SRUTV-1</strain>
    </source>
</reference>
<dbReference type="GeneID" id="40236466"/>
<dbReference type="RefSeq" id="YP_009639668.1">
    <property type="nucleotide sequence ID" value="NC_042353.1"/>
</dbReference>
<keyword evidence="2" id="KW-1185">Reference proteome</keyword>
<dbReference type="EMBL" id="MF629150">
    <property type="protein sequence ID" value="ATU47050.1"/>
    <property type="molecule type" value="Genomic_DNA"/>
</dbReference>
<evidence type="ECO:0000313" key="2">
    <source>
        <dbReference type="Proteomes" id="UP000262103"/>
    </source>
</evidence>
<accession>A0A2D3FAL4</accession>
<evidence type="ECO:0000313" key="1">
    <source>
        <dbReference type="EMBL" id="ATU47050.1"/>
    </source>
</evidence>
<dbReference type="KEGG" id="vg:40236466"/>
<organism evidence="1 2">
    <name type="scientific">Salinibacter phage SRUTV-1</name>
    <dbReference type="NCBI Taxonomy" id="2684227"/>
    <lineage>
        <taxon>Viruses</taxon>
        <taxon>Duplodnaviria</taxon>
        <taxon>Heunggongvirae</taxon>
        <taxon>Uroviricota</taxon>
        <taxon>Caudoviricetes</taxon>
        <taxon>Kairosalinivirus</taxon>
        <taxon>Kairosalinivirus SRUTV1</taxon>
    </lineage>
</organism>